<accession>A0A034VZI9</accession>
<dbReference type="PANTHER" id="PTHR12521:SF0">
    <property type="entry name" value="ADP-RIBOSE GLYCOHYDROLASE OARD1"/>
    <property type="match status" value="1"/>
</dbReference>
<dbReference type="AlphaFoldDB" id="A0A034VZI9"/>
<gene>
    <name evidence="2" type="primary">CF130</name>
</gene>
<dbReference type="InterPro" id="IPR002589">
    <property type="entry name" value="Macro_dom"/>
</dbReference>
<dbReference type="InterPro" id="IPR043472">
    <property type="entry name" value="Macro_dom-like"/>
</dbReference>
<name>A0A034VZI9_BACDO</name>
<dbReference type="CDD" id="cd02901">
    <property type="entry name" value="Macro_Poa1p-like"/>
    <property type="match status" value="2"/>
</dbReference>
<evidence type="ECO:0000259" key="1">
    <source>
        <dbReference type="PROSITE" id="PS51154"/>
    </source>
</evidence>
<dbReference type="PROSITE" id="PS51154">
    <property type="entry name" value="MACRO"/>
    <property type="match status" value="1"/>
</dbReference>
<proteinExistence type="predicted"/>
<dbReference type="InterPro" id="IPR050892">
    <property type="entry name" value="ADP-ribose_metab_enzymes"/>
</dbReference>
<dbReference type="GO" id="GO:0140291">
    <property type="term" value="P:peptidyl-glutamate ADP-deribosylation"/>
    <property type="evidence" value="ECO:0007669"/>
    <property type="project" value="TreeGrafter"/>
</dbReference>
<protein>
    <submittedName>
        <fullName evidence="2">O-acetyl-ADP-ribose deacetylase 1</fullName>
    </submittedName>
</protein>
<dbReference type="PANTHER" id="PTHR12521">
    <property type="entry name" value="PROTEIN C6ORF130"/>
    <property type="match status" value="1"/>
</dbReference>
<reference evidence="2" key="1">
    <citation type="journal article" date="2014" name="BMC Genomics">
        <title>Characterizing the developmental transcriptome of the oriental fruit fly, Bactrocera dorsalis (Diptera: Tephritidae) through comparative genomic analysis with Drosophila melanogaster utilizing modENCODE datasets.</title>
        <authorList>
            <person name="Geib S.M."/>
            <person name="Calla B."/>
            <person name="Hall B."/>
            <person name="Hou S."/>
            <person name="Manoukis N.C."/>
        </authorList>
    </citation>
    <scope>NUCLEOTIDE SEQUENCE</scope>
    <source>
        <strain evidence="2">Punador</strain>
    </source>
</reference>
<dbReference type="Gene3D" id="3.40.220.10">
    <property type="entry name" value="Leucine Aminopeptidase, subunit E, domain 1"/>
    <property type="match status" value="2"/>
</dbReference>
<dbReference type="SUPFAM" id="SSF52949">
    <property type="entry name" value="Macro domain-like"/>
    <property type="match status" value="2"/>
</dbReference>
<feature type="domain" description="Macro" evidence="1">
    <location>
        <begin position="1"/>
        <end position="150"/>
    </location>
</feature>
<evidence type="ECO:0000313" key="2">
    <source>
        <dbReference type="EMBL" id="JAC47839.1"/>
    </source>
</evidence>
<dbReference type="EMBL" id="GAKP01011114">
    <property type="protein sequence ID" value="JAC47838.1"/>
    <property type="molecule type" value="Transcribed_RNA"/>
</dbReference>
<organism evidence="2">
    <name type="scientific">Bactrocera dorsalis</name>
    <name type="common">Oriental fruit fly</name>
    <name type="synonym">Dacus dorsalis</name>
    <dbReference type="NCBI Taxonomy" id="27457"/>
    <lineage>
        <taxon>Eukaryota</taxon>
        <taxon>Metazoa</taxon>
        <taxon>Ecdysozoa</taxon>
        <taxon>Arthropoda</taxon>
        <taxon>Hexapoda</taxon>
        <taxon>Insecta</taxon>
        <taxon>Pterygota</taxon>
        <taxon>Neoptera</taxon>
        <taxon>Endopterygota</taxon>
        <taxon>Diptera</taxon>
        <taxon>Brachycera</taxon>
        <taxon>Muscomorpha</taxon>
        <taxon>Tephritoidea</taxon>
        <taxon>Tephritidae</taxon>
        <taxon>Bactrocera</taxon>
        <taxon>Bactrocera</taxon>
    </lineage>
</organism>
<dbReference type="SMART" id="SM00506">
    <property type="entry name" value="A1pp"/>
    <property type="match status" value="2"/>
</dbReference>
<sequence>MHQFKLTEMKTNLLYAPESYALAHAVSADLNTMKGTLAWQFAVIFGNFEELSKQPITVGNVAVMEHQSRFIYFLVTKENVYETTTYNTLHAALICMREHMRIHEITKIAMPRICCGTDGLEWRRVKQLIRTVFARETNVEILVCSYNQTVTIPPKCQIVEEKGNILSAPQDFSLVHSTSADFAMSSGIGLHFKCKFGQLNELQKQNKHVGNVAVLKDNNRYIYNLITKERSHEKCTYPALYYALMAMREHVEQNNVTKLAIHRFGGDIDRLSWLRVKNIVEFVFCNNAVEIIAYVYDPPEVVRRRSRDSRSRSRTLESMVNRMSLSRDFP</sequence>
<dbReference type="OrthoDB" id="2155246at2759"/>
<dbReference type="EMBL" id="GAKP01011113">
    <property type="protein sequence ID" value="JAC47839.1"/>
    <property type="molecule type" value="Transcribed_RNA"/>
</dbReference>